<dbReference type="PROSITE" id="PS51257">
    <property type="entry name" value="PROKAR_LIPOPROTEIN"/>
    <property type="match status" value="1"/>
</dbReference>
<dbReference type="VEuPathDB" id="FungiDB:F9C07_8772"/>
<evidence type="ECO:0000313" key="1">
    <source>
        <dbReference type="EMBL" id="QRD84517.1"/>
    </source>
</evidence>
<keyword evidence="2" id="KW-1185">Reference proteome</keyword>
<evidence type="ECO:0008006" key="3">
    <source>
        <dbReference type="Google" id="ProtNLM"/>
    </source>
</evidence>
<name>A0A7U2MIU3_ASPFN</name>
<gene>
    <name evidence="1" type="ORF">F9C07_8772</name>
</gene>
<sequence length="49" mass="5643">MRHHLYSGPYLLLALTGCSSGVRENWYLFICYLNLAIRTAYRFSACSIP</sequence>
<evidence type="ECO:0000313" key="2">
    <source>
        <dbReference type="Proteomes" id="UP000596276"/>
    </source>
</evidence>
<dbReference type="AlphaFoldDB" id="A0A7U2MIU3"/>
<organism evidence="1 2">
    <name type="scientific">Aspergillus flavus (strain ATCC 200026 / FGSC A1120 / IAM 13836 / NRRL 3357 / JCM 12722 / SRRC 167)</name>
    <dbReference type="NCBI Taxonomy" id="332952"/>
    <lineage>
        <taxon>Eukaryota</taxon>
        <taxon>Fungi</taxon>
        <taxon>Dikarya</taxon>
        <taxon>Ascomycota</taxon>
        <taxon>Pezizomycotina</taxon>
        <taxon>Eurotiomycetes</taxon>
        <taxon>Eurotiomycetidae</taxon>
        <taxon>Eurotiales</taxon>
        <taxon>Aspergillaceae</taxon>
        <taxon>Aspergillus</taxon>
        <taxon>Aspergillus subgen. Circumdati</taxon>
    </lineage>
</organism>
<dbReference type="Proteomes" id="UP000596276">
    <property type="component" value="Chromosome 5"/>
</dbReference>
<reference evidence="2" key="1">
    <citation type="journal article" date="2021" name="G3 (Bethesda)">
        <title>Chromosome assembled and annotated genome sequence of Aspergillus flavus NRRL 3357.</title>
        <authorList>
            <person name="Skerker J.M."/>
            <person name="Pianalto K.M."/>
            <person name="Mondo S.J."/>
            <person name="Yang K."/>
            <person name="Arkin A.P."/>
            <person name="Keller N.P."/>
            <person name="Grigoriev I.V."/>
            <person name="Louise Glass N.L."/>
        </authorList>
    </citation>
    <scope>NUCLEOTIDE SEQUENCE [LARGE SCALE GENOMIC DNA]</scope>
    <source>
        <strain evidence="2">ATCC 200026 / FGSC A1120 / IAM 13836 / NRRL 3357 / JCM 12722 / SRRC 167</strain>
    </source>
</reference>
<accession>A0A7U2MIU3</accession>
<protein>
    <recommendedName>
        <fullName evidence="3">Lipoprotein</fullName>
    </recommendedName>
</protein>
<proteinExistence type="predicted"/>
<dbReference type="EMBL" id="CP044621">
    <property type="protein sequence ID" value="QRD84517.1"/>
    <property type="molecule type" value="Genomic_DNA"/>
</dbReference>